<dbReference type="PANTHER" id="PTHR32234">
    <property type="entry name" value="THIOL:DISULFIDE INTERCHANGE PROTEIN DSBD"/>
    <property type="match status" value="1"/>
</dbReference>
<feature type="transmembrane region" description="Helical" evidence="5">
    <location>
        <begin position="193"/>
        <end position="224"/>
    </location>
</feature>
<evidence type="ECO:0000256" key="3">
    <source>
        <dbReference type="ARBA" id="ARBA00022989"/>
    </source>
</evidence>
<name>A0A2D6YHM2_9DELT</name>
<dbReference type="Pfam" id="PF02683">
    <property type="entry name" value="DsbD_TM"/>
    <property type="match status" value="1"/>
</dbReference>
<feature type="domain" description="Thiol:disulfide interchange protein DsbD N-terminal" evidence="8">
    <location>
        <begin position="40"/>
        <end position="155"/>
    </location>
</feature>
<dbReference type="Gene3D" id="3.40.30.10">
    <property type="entry name" value="Glutaredoxin"/>
    <property type="match status" value="1"/>
</dbReference>
<evidence type="ECO:0000256" key="5">
    <source>
        <dbReference type="SAM" id="Phobius"/>
    </source>
</evidence>
<comment type="caution">
    <text evidence="9">The sequence shown here is derived from an EMBL/GenBank/DDBJ whole genome shotgun (WGS) entry which is preliminary data.</text>
</comment>
<dbReference type="InterPro" id="IPR003834">
    <property type="entry name" value="Cyt_c_assmbl_TM_dom"/>
</dbReference>
<dbReference type="Pfam" id="PF11412">
    <property type="entry name" value="DsbD_N"/>
    <property type="match status" value="1"/>
</dbReference>
<gene>
    <name evidence="9" type="ORF">CMN54_04360</name>
</gene>
<evidence type="ECO:0000259" key="7">
    <source>
        <dbReference type="Pfam" id="PF02683"/>
    </source>
</evidence>
<evidence type="ECO:0000256" key="4">
    <source>
        <dbReference type="ARBA" id="ARBA00023136"/>
    </source>
</evidence>
<feature type="transmembrane region" description="Helical" evidence="5">
    <location>
        <begin position="315"/>
        <end position="338"/>
    </location>
</feature>
<feature type="chain" id="PRO_5014945815" description="Thioredoxin domain-containing protein" evidence="6">
    <location>
        <begin position="19"/>
        <end position="622"/>
    </location>
</feature>
<dbReference type="PANTHER" id="PTHR32234:SF0">
    <property type="entry name" value="THIOL:DISULFIDE INTERCHANGE PROTEIN DSBD"/>
    <property type="match status" value="1"/>
</dbReference>
<proteinExistence type="predicted"/>
<evidence type="ECO:0000256" key="2">
    <source>
        <dbReference type="ARBA" id="ARBA00022692"/>
    </source>
</evidence>
<dbReference type="InterPro" id="IPR036249">
    <property type="entry name" value="Thioredoxin-like_sf"/>
</dbReference>
<dbReference type="Gene3D" id="2.60.40.1250">
    <property type="entry name" value="Thiol:disulfide interchange protein DsbD, N-terminal domain"/>
    <property type="match status" value="1"/>
</dbReference>
<evidence type="ECO:0008006" key="11">
    <source>
        <dbReference type="Google" id="ProtNLM"/>
    </source>
</evidence>
<evidence type="ECO:0000256" key="6">
    <source>
        <dbReference type="SAM" id="SignalP"/>
    </source>
</evidence>
<dbReference type="GO" id="GO:0045454">
    <property type="term" value="P:cell redox homeostasis"/>
    <property type="evidence" value="ECO:0007669"/>
    <property type="project" value="TreeGrafter"/>
</dbReference>
<comment type="subcellular location">
    <subcellularLocation>
        <location evidence="1">Membrane</location>
        <topology evidence="1">Multi-pass membrane protein</topology>
    </subcellularLocation>
</comment>
<keyword evidence="3 5" id="KW-1133">Transmembrane helix</keyword>
<dbReference type="SUPFAM" id="SSF52833">
    <property type="entry name" value="Thioredoxin-like"/>
    <property type="match status" value="1"/>
</dbReference>
<feature type="signal peptide" evidence="6">
    <location>
        <begin position="1"/>
        <end position="18"/>
    </location>
</feature>
<feature type="transmembrane region" description="Helical" evidence="5">
    <location>
        <begin position="274"/>
        <end position="294"/>
    </location>
</feature>
<keyword evidence="2 5" id="KW-0812">Transmembrane</keyword>
<dbReference type="EMBL" id="NZEX01000045">
    <property type="protein sequence ID" value="MAH62678.1"/>
    <property type="molecule type" value="Genomic_DNA"/>
</dbReference>
<sequence length="622" mass="68631">MRNLLLLLLFFWPLSATAQFDDPEIPEIIVRVQSALEPSDPRSGEYVRIVVTAQIKKGWKIYSVVPSKEEFAPIASKLEWDAGNWEALGPFYETNPISEPDPVLGMVLSYHKGDCSFYQNFKVPSTESRNSNGVGRITFQACSDRVCLPPDEVKFSIPAAITSGSVRSEYSVPNFSINPDMSRAGNVEEATSLLGFLGLAVLAGFFALLTPCVLPMIPITVSFFTVQAQQSRGASLCLVATFALGLVGTYTTLGMGMSLLFGATGIVQLASNPWLNLAIGLLFVLFAVSLIGFLDFSLPPALINRLDSFSRKTTGLAGIFLIGVAFTFTAFTCTIQFVGTLLLAAAKGEWFLPIIGMLVFSTVFALPFILLGLFPTLIRRSRSLSGNWMEHLKIVLGILELGIAWKFFSNADLVWQWGVLDREVVLGAWAILMVVIAAFLMGRLTIKRIRIGRRGLGHLSFGTIFLIFGIYFGSGVVGKELNPLVESYLPPPIQGTGDFEKLSAEAGLVWHDNFPEALAVAQKTQKPLFLDFTGYTCVNCRWMEKSVFVKQEVLKVFQKEFVLAQLYTDGGAFKEANQELQMERFSTLALPFYVVLNANDQEIRRHAGIIPDAKDFLTFLEF</sequence>
<feature type="domain" description="Cytochrome C biogenesis protein transmembrane" evidence="7">
    <location>
        <begin position="197"/>
        <end position="408"/>
    </location>
</feature>
<evidence type="ECO:0000313" key="9">
    <source>
        <dbReference type="EMBL" id="MAH62678.1"/>
    </source>
</evidence>
<dbReference type="InterPro" id="IPR036929">
    <property type="entry name" value="DsbDN_sf"/>
</dbReference>
<feature type="transmembrane region" description="Helical" evidence="5">
    <location>
        <begin position="350"/>
        <end position="378"/>
    </location>
</feature>
<protein>
    <recommendedName>
        <fullName evidence="11">Thioredoxin domain-containing protein</fullName>
    </recommendedName>
</protein>
<feature type="transmembrane region" description="Helical" evidence="5">
    <location>
        <begin position="428"/>
        <end position="446"/>
    </location>
</feature>
<evidence type="ECO:0000256" key="1">
    <source>
        <dbReference type="ARBA" id="ARBA00004141"/>
    </source>
</evidence>
<dbReference type="GO" id="GO:0015035">
    <property type="term" value="F:protein-disulfide reductase activity"/>
    <property type="evidence" value="ECO:0007669"/>
    <property type="project" value="TreeGrafter"/>
</dbReference>
<feature type="transmembrane region" description="Helical" evidence="5">
    <location>
        <begin position="458"/>
        <end position="477"/>
    </location>
</feature>
<dbReference type="GO" id="GO:0016020">
    <property type="term" value="C:membrane"/>
    <property type="evidence" value="ECO:0007669"/>
    <property type="project" value="UniProtKB-SubCell"/>
</dbReference>
<evidence type="ECO:0000259" key="8">
    <source>
        <dbReference type="Pfam" id="PF11412"/>
    </source>
</evidence>
<keyword evidence="6" id="KW-0732">Signal</keyword>
<dbReference type="Pfam" id="PF13899">
    <property type="entry name" value="Thioredoxin_7"/>
    <property type="match status" value="1"/>
</dbReference>
<dbReference type="AlphaFoldDB" id="A0A2D6YHM2"/>
<keyword evidence="4 5" id="KW-0472">Membrane</keyword>
<organism evidence="9 10">
    <name type="scientific">SAR324 cluster bacterium</name>
    <dbReference type="NCBI Taxonomy" id="2024889"/>
    <lineage>
        <taxon>Bacteria</taxon>
        <taxon>Deltaproteobacteria</taxon>
        <taxon>SAR324 cluster</taxon>
    </lineage>
</organism>
<dbReference type="Proteomes" id="UP000226525">
    <property type="component" value="Unassembled WGS sequence"/>
</dbReference>
<feature type="transmembrane region" description="Helical" evidence="5">
    <location>
        <begin position="390"/>
        <end position="408"/>
    </location>
</feature>
<accession>A0A2D6YHM2</accession>
<dbReference type="GO" id="GO:0017004">
    <property type="term" value="P:cytochrome complex assembly"/>
    <property type="evidence" value="ECO:0007669"/>
    <property type="project" value="InterPro"/>
</dbReference>
<evidence type="ECO:0000313" key="10">
    <source>
        <dbReference type="Proteomes" id="UP000226525"/>
    </source>
</evidence>
<reference evidence="10" key="1">
    <citation type="submission" date="2017-09" db="EMBL/GenBank/DDBJ databases">
        <title>The Reconstruction of 2,631 Draft Metagenome-Assembled Genomes from the Global Oceans.</title>
        <authorList>
            <person name="Tully B.J."/>
            <person name="Graham E.D."/>
            <person name="Heidelberg J.F."/>
        </authorList>
    </citation>
    <scope>NUCLEOTIDE SEQUENCE [LARGE SCALE GENOMIC DNA]</scope>
</reference>
<feature type="transmembrane region" description="Helical" evidence="5">
    <location>
        <begin position="236"/>
        <end position="262"/>
    </location>
</feature>
<dbReference type="InterPro" id="IPR028250">
    <property type="entry name" value="DsbDN"/>
</dbReference>